<gene>
    <name evidence="16" type="primary">HOM6</name>
    <name evidence="16" type="ORF">SCUCBS95973_006965</name>
</gene>
<feature type="domain" description="Aspartate/homoserine dehydrogenase NAD-binding" evidence="15">
    <location>
        <begin position="422"/>
        <end position="556"/>
    </location>
</feature>
<evidence type="ECO:0000256" key="4">
    <source>
        <dbReference type="ARBA" id="ARBA00013213"/>
    </source>
</evidence>
<feature type="region of interest" description="Disordered" evidence="13">
    <location>
        <begin position="103"/>
        <end position="130"/>
    </location>
</feature>
<keyword evidence="9 11" id="KW-0486">Methionine biosynthesis</keyword>
<comment type="catalytic activity">
    <reaction evidence="10">
        <text>L-homoserine + NADP(+) = L-aspartate 4-semialdehyde + NADPH + H(+)</text>
        <dbReference type="Rhea" id="RHEA:15761"/>
        <dbReference type="ChEBI" id="CHEBI:15378"/>
        <dbReference type="ChEBI" id="CHEBI:57476"/>
        <dbReference type="ChEBI" id="CHEBI:57783"/>
        <dbReference type="ChEBI" id="CHEBI:58349"/>
        <dbReference type="ChEBI" id="CHEBI:537519"/>
        <dbReference type="EC" id="1.1.1.3"/>
    </reaction>
    <physiologicalReaction direction="right-to-left" evidence="10">
        <dbReference type="Rhea" id="RHEA:15763"/>
    </physiologicalReaction>
</comment>
<evidence type="ECO:0000256" key="12">
    <source>
        <dbReference type="RuleBase" id="RU004171"/>
    </source>
</evidence>
<evidence type="ECO:0000256" key="13">
    <source>
        <dbReference type="SAM" id="MobiDB-lite"/>
    </source>
</evidence>
<keyword evidence="6 11" id="KW-0791">Threonine biosynthesis</keyword>
<dbReference type="InterPro" id="IPR005106">
    <property type="entry name" value="Asp/hSer_DH_NAD-bd"/>
</dbReference>
<evidence type="ECO:0000256" key="8">
    <source>
        <dbReference type="ARBA" id="ARBA00023002"/>
    </source>
</evidence>
<comment type="pathway">
    <text evidence="3 11">Amino-acid biosynthesis; L-methionine biosynthesis via de novo pathway; L-homoserine from L-aspartate: step 3/3.</text>
</comment>
<comment type="caution">
    <text evidence="16">The sequence shown here is derived from an EMBL/GenBank/DDBJ whole genome shotgun (WGS) entry which is preliminary data.</text>
</comment>
<evidence type="ECO:0000256" key="9">
    <source>
        <dbReference type="ARBA" id="ARBA00023167"/>
    </source>
</evidence>
<evidence type="ECO:0000313" key="17">
    <source>
        <dbReference type="Proteomes" id="UP001642405"/>
    </source>
</evidence>
<keyword evidence="5 11" id="KW-0028">Amino-acid biosynthesis</keyword>
<dbReference type="InterPro" id="IPR036291">
    <property type="entry name" value="NAD(P)-bd_dom_sf"/>
</dbReference>
<keyword evidence="17" id="KW-1185">Reference proteome</keyword>
<evidence type="ECO:0000256" key="3">
    <source>
        <dbReference type="ARBA" id="ARBA00005062"/>
    </source>
</evidence>
<dbReference type="SUPFAM" id="SSF55347">
    <property type="entry name" value="Glyceraldehyde-3-phosphate dehydrogenase-like, C-terminal domain"/>
    <property type="match status" value="1"/>
</dbReference>
<dbReference type="Pfam" id="PF00742">
    <property type="entry name" value="Homoserine_dh"/>
    <property type="match status" value="1"/>
</dbReference>
<feature type="domain" description="Homoserine dehydrogenase catalytic" evidence="14">
    <location>
        <begin position="564"/>
        <end position="770"/>
    </location>
</feature>
<dbReference type="PANTHER" id="PTHR43070:SF5">
    <property type="entry name" value="HOMOSERINE DEHYDROGENASE"/>
    <property type="match status" value="1"/>
</dbReference>
<keyword evidence="7 11" id="KW-0521">NADP</keyword>
<feature type="region of interest" description="Disordered" evidence="13">
    <location>
        <begin position="279"/>
        <end position="301"/>
    </location>
</feature>
<dbReference type="InterPro" id="IPR001342">
    <property type="entry name" value="HDH_cat"/>
</dbReference>
<dbReference type="InterPro" id="IPR011147">
    <property type="entry name" value="Bifunc_Aspkin/hSer_DH"/>
</dbReference>
<comment type="similarity">
    <text evidence="12">Belongs to the homoserine dehydrogenase family.</text>
</comment>
<dbReference type="Gene3D" id="3.30.360.10">
    <property type="entry name" value="Dihydrodipicolinate Reductase, domain 2"/>
    <property type="match status" value="1"/>
</dbReference>
<dbReference type="PANTHER" id="PTHR43070">
    <property type="match status" value="1"/>
</dbReference>
<evidence type="ECO:0000256" key="10">
    <source>
        <dbReference type="ARBA" id="ARBA00048841"/>
    </source>
</evidence>
<evidence type="ECO:0000256" key="2">
    <source>
        <dbReference type="ARBA" id="ARBA00005056"/>
    </source>
</evidence>
<dbReference type="InterPro" id="IPR019811">
    <property type="entry name" value="HDH_CS"/>
</dbReference>
<dbReference type="Gene3D" id="3.40.50.720">
    <property type="entry name" value="NAD(P)-binding Rossmann-like Domain"/>
    <property type="match status" value="1"/>
</dbReference>
<sequence>MAATADNISATFQTATPQGGTATPASSALRTPIRLPKDLAQEHADNKAAAQAQAQTQHPLALEESSTSAFVHAACRIQECMEFATAACTQIVGRWTGMTPETAAAEANRTARSHPGRAYWDAQREKRRNQEPAMTREAMILQMALTATQLQFTGIGLLVGRSFRYRAHAVSLGQLRPLTALADPEAHGSSPGNENETAATFKAWTGEPITPAAAVALDDSAERMASTISGIRLPTRGGKQLSGPMSALSGNLKTCSKELWNLSVTIKSDEKQALEESMAKGGQAAGDGIASNPAGTEMAHPRSSTIKGVYDNMQQLAIVAAAIQRLVRDEDAFRRASEQGLRPSEIYQDAADAAAQRGWFKRLFYGRRPLANTKLASDAPSSIPTPNSTSTTPFQIASQKPDPNSIPIAMSTQNRVFIAVIGAGGVGKCFLGQLADLAARRPATRLSLCYITTSKKAVYNKDYSDISITGALDSLAASTQTPLSIPAVVDYLAAAPAKVVLVDNTSSQDVADAYPLILSRGISIVTPNKKAFTGSYKHWQDIFTSATTSGAKVYHEASCGAGLPLISTVKDLVETGDQITRVEGIFSGTLSFLFNSFAPANPTGAAAGKWSAEVSKAKELGYTEPDPRDDLNGMDVARKLTILARLAGLPVESPTAFPVESLIPKELESVASGDEYLEKLPQFDSQMEELKAAAEKEGKVLRYVGSVDVTTQTLKVGLESFDRSHPFAALKGSDNIFSFYTKRYGSNPLIIQGAGAGGEVTAMGVTSDLIKVLSQIA</sequence>
<dbReference type="PROSITE" id="PS01042">
    <property type="entry name" value="HOMOSER_DHGENASE"/>
    <property type="match status" value="1"/>
</dbReference>
<keyword evidence="8 11" id="KW-0560">Oxidoreductase</keyword>
<evidence type="ECO:0000313" key="16">
    <source>
        <dbReference type="EMBL" id="CAK7228686.1"/>
    </source>
</evidence>
<protein>
    <recommendedName>
        <fullName evidence="4 11">Homoserine dehydrogenase</fullName>
        <ecNumber evidence="4 11">1.1.1.3</ecNumber>
    </recommendedName>
</protein>
<evidence type="ECO:0000256" key="11">
    <source>
        <dbReference type="RuleBase" id="RU000579"/>
    </source>
</evidence>
<dbReference type="Pfam" id="PF03447">
    <property type="entry name" value="NAD_binding_3"/>
    <property type="match status" value="1"/>
</dbReference>
<evidence type="ECO:0000256" key="6">
    <source>
        <dbReference type="ARBA" id="ARBA00022697"/>
    </source>
</evidence>
<organism evidence="16 17">
    <name type="scientific">Sporothrix curviconia</name>
    <dbReference type="NCBI Taxonomy" id="1260050"/>
    <lineage>
        <taxon>Eukaryota</taxon>
        <taxon>Fungi</taxon>
        <taxon>Dikarya</taxon>
        <taxon>Ascomycota</taxon>
        <taxon>Pezizomycotina</taxon>
        <taxon>Sordariomycetes</taxon>
        <taxon>Sordariomycetidae</taxon>
        <taxon>Ophiostomatales</taxon>
        <taxon>Ophiostomataceae</taxon>
        <taxon>Sporothrix</taxon>
    </lineage>
</organism>
<evidence type="ECO:0000259" key="15">
    <source>
        <dbReference type="Pfam" id="PF03447"/>
    </source>
</evidence>
<feature type="compositionally biased region" description="Low complexity" evidence="13">
    <location>
        <begin position="10"/>
        <end position="25"/>
    </location>
</feature>
<dbReference type="EMBL" id="CAWUHB010000045">
    <property type="protein sequence ID" value="CAK7228686.1"/>
    <property type="molecule type" value="Genomic_DNA"/>
</dbReference>
<evidence type="ECO:0000256" key="1">
    <source>
        <dbReference type="ARBA" id="ARBA00001920"/>
    </source>
</evidence>
<feature type="compositionally biased region" description="Low complexity" evidence="13">
    <location>
        <begin position="380"/>
        <end position="393"/>
    </location>
</feature>
<name>A0ABP0C9V6_9PEZI</name>
<evidence type="ECO:0000256" key="5">
    <source>
        <dbReference type="ARBA" id="ARBA00022605"/>
    </source>
</evidence>
<evidence type="ECO:0000259" key="14">
    <source>
        <dbReference type="Pfam" id="PF00742"/>
    </source>
</evidence>
<dbReference type="EC" id="1.1.1.3" evidence="4 11"/>
<feature type="region of interest" description="Disordered" evidence="13">
    <location>
        <begin position="1"/>
        <end position="29"/>
    </location>
</feature>
<evidence type="ECO:0000256" key="7">
    <source>
        <dbReference type="ARBA" id="ARBA00022857"/>
    </source>
</evidence>
<reference evidence="16 17" key="1">
    <citation type="submission" date="2024-01" db="EMBL/GenBank/DDBJ databases">
        <authorList>
            <person name="Allen C."/>
            <person name="Tagirdzhanova G."/>
        </authorList>
    </citation>
    <scope>NUCLEOTIDE SEQUENCE [LARGE SCALE GENOMIC DNA]</scope>
</reference>
<proteinExistence type="inferred from homology"/>
<dbReference type="Proteomes" id="UP001642405">
    <property type="component" value="Unassembled WGS sequence"/>
</dbReference>
<comment type="cofactor">
    <cofactor evidence="1">
        <name>a metal cation</name>
        <dbReference type="ChEBI" id="CHEBI:25213"/>
    </cofactor>
</comment>
<dbReference type="SUPFAM" id="SSF51735">
    <property type="entry name" value="NAD(P)-binding Rossmann-fold domains"/>
    <property type="match status" value="1"/>
</dbReference>
<comment type="pathway">
    <text evidence="2 11">Amino-acid biosynthesis; L-threonine biosynthesis; L-threonine from L-aspartate: step 3/5.</text>
</comment>
<accession>A0ABP0C9V6</accession>
<feature type="region of interest" description="Disordered" evidence="13">
    <location>
        <begin position="375"/>
        <end position="401"/>
    </location>
</feature>
<dbReference type="GO" id="GO:0004412">
    <property type="term" value="F:homoserine dehydrogenase activity"/>
    <property type="evidence" value="ECO:0007669"/>
    <property type="project" value="UniProtKB-EC"/>
</dbReference>